<feature type="transmembrane region" description="Helical" evidence="6">
    <location>
        <begin position="224"/>
        <end position="246"/>
    </location>
</feature>
<dbReference type="RefSeq" id="WP_206368943.1">
    <property type="nucleotide sequence ID" value="NZ_CAWPTM010000145.1"/>
</dbReference>
<name>A0ABS2ZXI8_9VIBR</name>
<protein>
    <submittedName>
        <fullName evidence="7">ABC transporter permease</fullName>
    </submittedName>
</protein>
<keyword evidence="3 6" id="KW-0812">Transmembrane</keyword>
<dbReference type="InterPro" id="IPR005226">
    <property type="entry name" value="UPF0014_fam"/>
</dbReference>
<evidence type="ECO:0000256" key="1">
    <source>
        <dbReference type="ARBA" id="ARBA00004141"/>
    </source>
</evidence>
<comment type="similarity">
    <text evidence="2">Belongs to the UPF0014 family.</text>
</comment>
<keyword evidence="8" id="KW-1185">Reference proteome</keyword>
<evidence type="ECO:0000313" key="8">
    <source>
        <dbReference type="Proteomes" id="UP000779070"/>
    </source>
</evidence>
<feature type="transmembrane region" description="Helical" evidence="6">
    <location>
        <begin position="95"/>
        <end position="117"/>
    </location>
</feature>
<reference evidence="7 8" key="1">
    <citation type="submission" date="2021-02" db="EMBL/GenBank/DDBJ databases">
        <title>Draft Genome Sequences of 5 Vibrio neptunius Strains Isolated From of Bivalve Hatcheries.</title>
        <authorList>
            <person name="Galvis F."/>
            <person name="Barja J.L."/>
            <person name="Lemos M.L."/>
            <person name="Balado M."/>
        </authorList>
    </citation>
    <scope>NUCLEOTIDE SEQUENCE [LARGE SCALE GENOMIC DNA]</scope>
    <source>
        <strain evidence="7 8">PP-145.98</strain>
    </source>
</reference>
<feature type="transmembrane region" description="Helical" evidence="6">
    <location>
        <begin position="7"/>
        <end position="25"/>
    </location>
</feature>
<gene>
    <name evidence="7" type="ORF">JYA62_03695</name>
</gene>
<comment type="caution">
    <text evidence="7">The sequence shown here is derived from an EMBL/GenBank/DDBJ whole genome shotgun (WGS) entry which is preliminary data.</text>
</comment>
<feature type="transmembrane region" description="Helical" evidence="6">
    <location>
        <begin position="61"/>
        <end position="83"/>
    </location>
</feature>
<dbReference type="PANTHER" id="PTHR30028:SF0">
    <property type="entry name" value="PROTEIN ALUMINUM SENSITIVE 3"/>
    <property type="match status" value="1"/>
</dbReference>
<dbReference type="PANTHER" id="PTHR30028">
    <property type="entry name" value="UPF0014 INNER MEMBRANE PROTEIN YBBM-RELATED"/>
    <property type="match status" value="1"/>
</dbReference>
<accession>A0ABS2ZXI8</accession>
<feature type="transmembrane region" description="Helical" evidence="6">
    <location>
        <begin position="37"/>
        <end position="55"/>
    </location>
</feature>
<dbReference type="Proteomes" id="UP000779070">
    <property type="component" value="Unassembled WGS sequence"/>
</dbReference>
<evidence type="ECO:0000256" key="6">
    <source>
        <dbReference type="SAM" id="Phobius"/>
    </source>
</evidence>
<feature type="transmembrane region" description="Helical" evidence="6">
    <location>
        <begin position="191"/>
        <end position="212"/>
    </location>
</feature>
<dbReference type="EMBL" id="JAFHLB010000003">
    <property type="protein sequence ID" value="MBN3576768.1"/>
    <property type="molecule type" value="Genomic_DNA"/>
</dbReference>
<dbReference type="Pfam" id="PF03649">
    <property type="entry name" value="UPF0014"/>
    <property type="match status" value="1"/>
</dbReference>
<keyword evidence="5 6" id="KW-0472">Membrane</keyword>
<feature type="transmembrane region" description="Helical" evidence="6">
    <location>
        <begin position="129"/>
        <end position="151"/>
    </location>
</feature>
<proteinExistence type="inferred from homology"/>
<keyword evidence="4 6" id="KW-1133">Transmembrane helix</keyword>
<evidence type="ECO:0000256" key="2">
    <source>
        <dbReference type="ARBA" id="ARBA00005268"/>
    </source>
</evidence>
<evidence type="ECO:0000256" key="3">
    <source>
        <dbReference type="ARBA" id="ARBA00022692"/>
    </source>
</evidence>
<evidence type="ECO:0000256" key="5">
    <source>
        <dbReference type="ARBA" id="ARBA00023136"/>
    </source>
</evidence>
<organism evidence="7 8">
    <name type="scientific">Vibrio neptunius</name>
    <dbReference type="NCBI Taxonomy" id="170651"/>
    <lineage>
        <taxon>Bacteria</taxon>
        <taxon>Pseudomonadati</taxon>
        <taxon>Pseudomonadota</taxon>
        <taxon>Gammaproteobacteria</taxon>
        <taxon>Vibrionales</taxon>
        <taxon>Vibrionaceae</taxon>
        <taxon>Vibrio</taxon>
    </lineage>
</organism>
<sequence length="263" mass="28550">MSGVIDISWPLLALFFCTLTIPLLISRCYRLHIETEVLISVARMTIQLLLVGVYLEYLLNINSLTINILWLIAMTLIGASSIISKAKLPKQGLMYPVTSGLIVGLCPLLLIICIVIVQPEPLFNAQYLIPLAGMLLGNSLSGNIVALQNLFTSMETRRSEYEAAIALGASPNFATLPFVRESILKSLAPTLASMTTTGLVTLPGMMTGQILGGASPIVAIKYQLMIMIAIFVMLSVSISLTLSLTIRHCFTKDGKVLVDLNHE</sequence>
<evidence type="ECO:0000256" key="4">
    <source>
        <dbReference type="ARBA" id="ARBA00022989"/>
    </source>
</evidence>
<evidence type="ECO:0000313" key="7">
    <source>
        <dbReference type="EMBL" id="MBN3576768.1"/>
    </source>
</evidence>
<comment type="subcellular location">
    <subcellularLocation>
        <location evidence="1">Membrane</location>
        <topology evidence="1">Multi-pass membrane protein</topology>
    </subcellularLocation>
</comment>